<comment type="caution">
    <text evidence="1">The sequence shown here is derived from an EMBL/GenBank/DDBJ whole genome shotgun (WGS) entry which is preliminary data.</text>
</comment>
<evidence type="ECO:0000313" key="2">
    <source>
        <dbReference type="Proteomes" id="UP000247832"/>
    </source>
</evidence>
<dbReference type="SUPFAM" id="SSF50475">
    <property type="entry name" value="FMN-binding split barrel"/>
    <property type="match status" value="1"/>
</dbReference>
<dbReference type="InterPro" id="IPR012349">
    <property type="entry name" value="Split_barrel_FMN-bd"/>
</dbReference>
<proteinExistence type="predicted"/>
<dbReference type="Pfam" id="PF12900">
    <property type="entry name" value="Pyridox_ox_2"/>
    <property type="match status" value="1"/>
</dbReference>
<organism evidence="1 2">
    <name type="scientific">Arthrobacter livingstonensis</name>
    <dbReference type="NCBI Taxonomy" id="670078"/>
    <lineage>
        <taxon>Bacteria</taxon>
        <taxon>Bacillati</taxon>
        <taxon>Actinomycetota</taxon>
        <taxon>Actinomycetes</taxon>
        <taxon>Micrococcales</taxon>
        <taxon>Micrococcaceae</taxon>
        <taxon>Arthrobacter</taxon>
    </lineage>
</organism>
<protein>
    <submittedName>
        <fullName evidence="1">Flavin-nucleotide-binding protein</fullName>
    </submittedName>
</protein>
<dbReference type="Gene3D" id="2.30.110.10">
    <property type="entry name" value="Electron Transport, Fmn-binding Protein, Chain A"/>
    <property type="match status" value="1"/>
</dbReference>
<name>A0A2V5L0K3_9MICC</name>
<accession>A0A2V5L0K3</accession>
<dbReference type="AlphaFoldDB" id="A0A2V5L0K3"/>
<keyword evidence="2" id="KW-1185">Reference proteome</keyword>
<dbReference type="InterPro" id="IPR024747">
    <property type="entry name" value="Pyridox_Oxase-rel"/>
</dbReference>
<dbReference type="EMBL" id="QJVD01000040">
    <property type="protein sequence ID" value="PYI64751.1"/>
    <property type="molecule type" value="Genomic_DNA"/>
</dbReference>
<evidence type="ECO:0000313" key="1">
    <source>
        <dbReference type="EMBL" id="PYI64751.1"/>
    </source>
</evidence>
<dbReference type="RefSeq" id="WP_110502954.1">
    <property type="nucleotide sequence ID" value="NZ_QJVD01000040.1"/>
</dbReference>
<dbReference type="OrthoDB" id="7062584at2"/>
<dbReference type="Proteomes" id="UP000247832">
    <property type="component" value="Unassembled WGS sequence"/>
</dbReference>
<gene>
    <name evidence="1" type="ORF">CVV68_21045</name>
</gene>
<sequence>MTIEPTPEFPTIENLSKAQCWELLRGQVLGRLAVVVEDHPDIFPVNYAVDHDSLVFRTAEGTKLYGATSNTPVAFEIDGYEPESAQAWSVVLRGRAEQIEAISGLAEAERLPLQPWQGGSKNHLMRIHPLNLSGRRFQVTKPDIWTTPLSDARRASFE</sequence>
<reference evidence="1 2" key="1">
    <citation type="submission" date="2018-05" db="EMBL/GenBank/DDBJ databases">
        <title>Genetic diversity of glacier-inhabiting Cryobacterium bacteria in China and description of Cryobacterium mengkeensis sp. nov. and Arthrobacter glacialis sp. nov.</title>
        <authorList>
            <person name="Liu Q."/>
            <person name="Xin Y.-H."/>
        </authorList>
    </citation>
    <scope>NUCLEOTIDE SEQUENCE [LARGE SCALE GENOMIC DNA]</scope>
    <source>
        <strain evidence="1 2">LI2</strain>
    </source>
</reference>